<proteinExistence type="predicted"/>
<reference evidence="3" key="1">
    <citation type="submission" date="2022-10" db="EMBL/GenBank/DDBJ databases">
        <title>Genome assembly of Pristionchus species.</title>
        <authorList>
            <person name="Yoshida K."/>
            <person name="Sommer R.J."/>
        </authorList>
    </citation>
    <scope>NUCLEOTIDE SEQUENCE [LARGE SCALE GENOMIC DNA]</scope>
    <source>
        <strain evidence="3">RS5460</strain>
    </source>
</reference>
<keyword evidence="1" id="KW-1133">Transmembrane helix</keyword>
<protein>
    <submittedName>
        <fullName evidence="2">Uncharacterized protein</fullName>
    </submittedName>
</protein>
<organism evidence="2 3">
    <name type="scientific">Pristionchus mayeri</name>
    <dbReference type="NCBI Taxonomy" id="1317129"/>
    <lineage>
        <taxon>Eukaryota</taxon>
        <taxon>Metazoa</taxon>
        <taxon>Ecdysozoa</taxon>
        <taxon>Nematoda</taxon>
        <taxon>Chromadorea</taxon>
        <taxon>Rhabditida</taxon>
        <taxon>Rhabditina</taxon>
        <taxon>Diplogasteromorpha</taxon>
        <taxon>Diplogasteroidea</taxon>
        <taxon>Neodiplogasteridae</taxon>
        <taxon>Pristionchus</taxon>
    </lineage>
</organism>
<evidence type="ECO:0000313" key="3">
    <source>
        <dbReference type="Proteomes" id="UP001328107"/>
    </source>
</evidence>
<accession>A0AAN4Z6R4</accession>
<keyword evidence="3" id="KW-1185">Reference proteome</keyword>
<evidence type="ECO:0000313" key="2">
    <source>
        <dbReference type="EMBL" id="GMR34359.1"/>
    </source>
</evidence>
<gene>
    <name evidence="2" type="ORF">PMAYCL1PPCAC_04554</name>
</gene>
<dbReference type="EMBL" id="BTRK01000002">
    <property type="protein sequence ID" value="GMR34359.1"/>
    <property type="molecule type" value="Genomic_DNA"/>
</dbReference>
<comment type="caution">
    <text evidence="2">The sequence shown here is derived from an EMBL/GenBank/DDBJ whole genome shotgun (WGS) entry which is preliminary data.</text>
</comment>
<evidence type="ECO:0000256" key="1">
    <source>
        <dbReference type="SAM" id="Phobius"/>
    </source>
</evidence>
<feature type="non-terminal residue" evidence="2">
    <location>
        <position position="89"/>
    </location>
</feature>
<sequence length="89" mass="10614">ADKKQESTVSDSTDNLKEKTNYWERLRLATRRFRYAAEDWVYLCLLGCTMALISIWMDWTIERFNAMHIWTYEKAASFQDTESSIIAMF</sequence>
<keyword evidence="1" id="KW-0472">Membrane</keyword>
<dbReference type="Proteomes" id="UP001328107">
    <property type="component" value="Unassembled WGS sequence"/>
</dbReference>
<feature type="transmembrane region" description="Helical" evidence="1">
    <location>
        <begin position="40"/>
        <end position="59"/>
    </location>
</feature>
<keyword evidence="1" id="KW-0812">Transmembrane</keyword>
<dbReference type="Gene3D" id="1.10.3080.10">
    <property type="entry name" value="Clc chloride channel"/>
    <property type="match status" value="1"/>
</dbReference>
<feature type="non-terminal residue" evidence="2">
    <location>
        <position position="1"/>
    </location>
</feature>
<dbReference type="AlphaFoldDB" id="A0AAN4Z6R4"/>
<name>A0AAN4Z6R4_9BILA</name>